<feature type="compositionally biased region" description="Low complexity" evidence="1">
    <location>
        <begin position="141"/>
        <end position="187"/>
    </location>
</feature>
<evidence type="ECO:0000313" key="4">
    <source>
        <dbReference type="Proteomes" id="UP000030690"/>
    </source>
</evidence>
<feature type="domain" description="Serine aminopeptidase S33" evidence="2">
    <location>
        <begin position="440"/>
        <end position="659"/>
    </location>
</feature>
<reference evidence="3 4" key="1">
    <citation type="submission" date="2013-02" db="EMBL/GenBank/DDBJ databases">
        <title>The Genome Annotation of Plasmodium falciparum Vietnam Oak-Knoll (FVO).</title>
        <authorList>
            <consortium name="The Broad Institute Genome Sequencing Platform"/>
            <consortium name="The Broad Institute Genome Sequencing Center for Infectious Disease"/>
            <person name="Neafsey D."/>
            <person name="Hoffman S."/>
            <person name="Volkman S."/>
            <person name="Rosenthal P."/>
            <person name="Walker B."/>
            <person name="Young S.K."/>
            <person name="Zeng Q."/>
            <person name="Gargeya S."/>
            <person name="Fitzgerald M."/>
            <person name="Haas B."/>
            <person name="Abouelleil A."/>
            <person name="Allen A.W."/>
            <person name="Alvarado L."/>
            <person name="Arachchi H.M."/>
            <person name="Berlin A.M."/>
            <person name="Chapman S.B."/>
            <person name="Gainer-Dewar J."/>
            <person name="Goldberg J."/>
            <person name="Griggs A."/>
            <person name="Gujja S."/>
            <person name="Hansen M."/>
            <person name="Howarth C."/>
            <person name="Imamovic A."/>
            <person name="Ireland A."/>
            <person name="Larimer J."/>
            <person name="McCowan C."/>
            <person name="Murphy C."/>
            <person name="Pearson M."/>
            <person name="Poon T.W."/>
            <person name="Priest M."/>
            <person name="Roberts A."/>
            <person name="Saif S."/>
            <person name="Shea T."/>
            <person name="Sisk P."/>
            <person name="Sykes S."/>
            <person name="Wortman J."/>
            <person name="Nusbaum C."/>
            <person name="Birren B."/>
        </authorList>
    </citation>
    <scope>NUCLEOTIDE SEQUENCE [LARGE SCALE GENOMIC DNA]</scope>
    <source>
        <strain evidence="4">Vietnam Oak-Knoll (FVO)</strain>
    </source>
</reference>
<dbReference type="Gene3D" id="3.40.50.1820">
    <property type="entry name" value="alpha/beta hydrolase"/>
    <property type="match status" value="1"/>
</dbReference>
<feature type="compositionally biased region" description="Low complexity" evidence="1">
    <location>
        <begin position="723"/>
        <end position="735"/>
    </location>
</feature>
<dbReference type="InterPro" id="IPR022742">
    <property type="entry name" value="Hydrolase_4"/>
</dbReference>
<dbReference type="OrthoDB" id="2498029at2759"/>
<dbReference type="PANTHER" id="PTHR11614">
    <property type="entry name" value="PHOSPHOLIPASE-RELATED"/>
    <property type="match status" value="1"/>
</dbReference>
<feature type="compositionally biased region" description="Polar residues" evidence="1">
    <location>
        <begin position="844"/>
        <end position="854"/>
    </location>
</feature>
<feature type="compositionally biased region" description="Acidic residues" evidence="1">
    <location>
        <begin position="701"/>
        <end position="722"/>
    </location>
</feature>
<reference evidence="3 4" key="2">
    <citation type="submission" date="2013-02" db="EMBL/GenBank/DDBJ databases">
        <title>The Genome Sequence of Plasmodium falciparum Vietnam Oak-Knoll (FVO).</title>
        <authorList>
            <consortium name="The Broad Institute Genome Sequencing Platform"/>
            <consortium name="The Broad Institute Genome Sequencing Center for Infectious Disease"/>
            <person name="Neafsey D."/>
            <person name="Cheeseman I."/>
            <person name="Volkman S."/>
            <person name="Adams J."/>
            <person name="Walker B."/>
            <person name="Young S.K."/>
            <person name="Zeng Q."/>
            <person name="Gargeya S."/>
            <person name="Fitzgerald M."/>
            <person name="Haas B."/>
            <person name="Abouelleil A."/>
            <person name="Alvarado L."/>
            <person name="Arachchi H.M."/>
            <person name="Berlin A.M."/>
            <person name="Chapman S.B."/>
            <person name="Dewar J."/>
            <person name="Goldberg J."/>
            <person name="Griggs A."/>
            <person name="Gujja S."/>
            <person name="Hansen M."/>
            <person name="Howarth C."/>
            <person name="Imamovic A."/>
            <person name="Larimer J."/>
            <person name="McCowan C."/>
            <person name="Murphy C."/>
            <person name="Neiman D."/>
            <person name="Pearson M."/>
            <person name="Priest M."/>
            <person name="Roberts A."/>
            <person name="Saif S."/>
            <person name="Shea T."/>
            <person name="Sisk P."/>
            <person name="Sykes S."/>
            <person name="Wortman J."/>
            <person name="Nusbaum C."/>
            <person name="Birren B."/>
        </authorList>
    </citation>
    <scope>NUCLEOTIDE SEQUENCE [LARGE SCALE GENOMIC DNA]</scope>
    <source>
        <strain evidence="4">Vietnam Oak-Knoll (FVO)</strain>
    </source>
</reference>
<evidence type="ECO:0000313" key="3">
    <source>
        <dbReference type="EMBL" id="ETW16884.1"/>
    </source>
</evidence>
<feature type="compositionally biased region" description="Low complexity" evidence="1">
    <location>
        <begin position="791"/>
        <end position="843"/>
    </location>
</feature>
<protein>
    <recommendedName>
        <fullName evidence="2">Serine aminopeptidase S33 domain-containing protein</fullName>
    </recommendedName>
</protein>
<name>A0A024V311_PLAFA</name>
<organism evidence="3 4">
    <name type="scientific">Plasmodium falciparum Vietnam Oak-Knoll</name>
    <name type="common">FVO</name>
    <dbReference type="NCBI Taxonomy" id="1036723"/>
    <lineage>
        <taxon>Eukaryota</taxon>
        <taxon>Sar</taxon>
        <taxon>Alveolata</taxon>
        <taxon>Apicomplexa</taxon>
        <taxon>Aconoidasida</taxon>
        <taxon>Haemosporida</taxon>
        <taxon>Plasmodiidae</taxon>
        <taxon>Plasmodium</taxon>
        <taxon>Plasmodium (Laverania)</taxon>
    </lineage>
</organism>
<dbReference type="SUPFAM" id="SSF53474">
    <property type="entry name" value="alpha/beta-Hydrolases"/>
    <property type="match status" value="1"/>
</dbReference>
<feature type="region of interest" description="Disordered" evidence="1">
    <location>
        <begin position="699"/>
        <end position="736"/>
    </location>
</feature>
<dbReference type="AlphaFoldDB" id="A0A024V311"/>
<dbReference type="EMBL" id="KI925136">
    <property type="protein sequence ID" value="ETW16884.1"/>
    <property type="molecule type" value="Genomic_DNA"/>
</dbReference>
<dbReference type="Proteomes" id="UP000030690">
    <property type="component" value="Unassembled WGS sequence"/>
</dbReference>
<dbReference type="FunFam" id="3.40.50.1820:FF:000104">
    <property type="entry name" value="Alpha/beta hydrolase, putative"/>
    <property type="match status" value="1"/>
</dbReference>
<sequence length="984" mass="113814">MASGKGKENISTKDTRNDEDNTNKKYFVDVIKRLNKNDNKKYYLDEENKTEIQDAETKFKNELNEEIYNKDDYIIYDDGNPEIQFFTNKQKLKIARYSWKAENPKAYVFALHGITSHLRNEYLNYYGRPIWAHKKDEVHDNNISSDDNNNIPSDDNNNIPSGDNNNIPSGDNNSNNNNNNNNNANNDYKPRLDKYTNELKESEKNNNDYIIKDNLTNTINYGYHRGNVGEDINNDIEKTHERGKSIEVKSEVNIPKYTSTSSLNKVNGNNNIECENLRKNSLKSRESYFMNNEPEKSVLNEGDVYESTSSLSCSSSELMDKKTLEKKLTMFLSCSSCMSNYNENTNGLNNDKKFETGSDNEMNSDDNMMVDDDNVLLIDENYNSSNSNNNSKNNKNNNKNINNDSNNNNNYDGCNDNTVYYCSMCGSVCNYCNCGERTLSYKNSWIEKLNENNFSFFGIDNQSHGLSEGSRNQRCFVEDFEHFISDAIQALEIFINEWKEKNEMKPIILMGLSMGGCIALRTLETINRLNKEWKSYVKCLILVSPMISLGKQKNKISNKLLISATKFLKYFFPLLKVNVKESNAKYAWIKHDSDIDPFQYCGPLNIKIAAECVSAADNCLKYHILKYVEESDTDIMVIQSKHDCIVDPSGSIDFMKKMVRLYNKKEEKRLKNNNKKYSQTSTYSTKEHNEKLATVHAVENNNDDNNDNNNDDNNEDNNDDNNDNNNNNNNNDNNDIVTRFQNDLISKDKENTTINSFMNKPFINSAKDNTINNNETDDHQNEQTLNDGTLTNNNTMMMMTINDDNNNENSEIINKNNNNNNKNNNNNNNNNKNNNNNNNNNNNYSSKGSIQRTNYQNPIHDEDKIKIQKLMQSYEKADYTQANLYNSEDYSNQTCNKFFENSYIKLSKSTLKNEKELWNPFDHGHYKNFILKKNNKNCNFSKEEDKYKKLSIYILKYGCHTLPGEPDSKSSANILVNWLNNIFH</sequence>
<proteinExistence type="predicted"/>
<accession>A0A024V311</accession>
<feature type="region of interest" description="Disordered" evidence="1">
    <location>
        <begin position="380"/>
        <end position="405"/>
    </location>
</feature>
<evidence type="ECO:0000259" key="2">
    <source>
        <dbReference type="Pfam" id="PF12146"/>
    </source>
</evidence>
<dbReference type="InterPro" id="IPR029058">
    <property type="entry name" value="AB_hydrolase_fold"/>
</dbReference>
<gene>
    <name evidence="3" type="ORF">PFFVO_04149</name>
</gene>
<feature type="region of interest" description="Disordered" evidence="1">
    <location>
        <begin position="670"/>
        <end position="689"/>
    </location>
</feature>
<feature type="region of interest" description="Disordered" evidence="1">
    <location>
        <begin position="763"/>
        <end position="854"/>
    </location>
</feature>
<feature type="region of interest" description="Disordered" evidence="1">
    <location>
        <begin position="141"/>
        <end position="190"/>
    </location>
</feature>
<feature type="compositionally biased region" description="Low complexity" evidence="1">
    <location>
        <begin position="381"/>
        <end position="405"/>
    </location>
</feature>
<dbReference type="InterPro" id="IPR051044">
    <property type="entry name" value="MAG_DAG_Lipase"/>
</dbReference>
<dbReference type="Pfam" id="PF12146">
    <property type="entry name" value="Hydrolase_4"/>
    <property type="match status" value="1"/>
</dbReference>
<feature type="region of interest" description="Disordered" evidence="1">
    <location>
        <begin position="1"/>
        <end position="20"/>
    </location>
</feature>
<feature type="region of interest" description="Disordered" evidence="1">
    <location>
        <begin position="348"/>
        <end position="368"/>
    </location>
</feature>
<evidence type="ECO:0000256" key="1">
    <source>
        <dbReference type="SAM" id="MobiDB-lite"/>
    </source>
</evidence>